<reference evidence="2 3" key="1">
    <citation type="journal article" date="2020" name="Nature">
        <title>Six reference-quality genomes reveal evolution of bat adaptations.</title>
        <authorList>
            <person name="Jebb D."/>
            <person name="Huang Z."/>
            <person name="Pippel M."/>
            <person name="Hughes G.M."/>
            <person name="Lavrichenko K."/>
            <person name="Devanna P."/>
            <person name="Winkler S."/>
            <person name="Jermiin L.S."/>
            <person name="Skirmuntt E.C."/>
            <person name="Katzourakis A."/>
            <person name="Burkitt-Gray L."/>
            <person name="Ray D.A."/>
            <person name="Sullivan K.A.M."/>
            <person name="Roscito J.G."/>
            <person name="Kirilenko B.M."/>
            <person name="Davalos L.M."/>
            <person name="Corthals A.P."/>
            <person name="Power M.L."/>
            <person name="Jones G."/>
            <person name="Ransome R.D."/>
            <person name="Dechmann D.K.N."/>
            <person name="Locatelli A.G."/>
            <person name="Puechmaille S.J."/>
            <person name="Fedrigo O."/>
            <person name="Jarvis E.D."/>
            <person name="Hiller M."/>
            <person name="Vernes S.C."/>
            <person name="Myers E.W."/>
            <person name="Teeling E.C."/>
        </authorList>
    </citation>
    <scope>NUCLEOTIDE SEQUENCE [LARGE SCALE GENOMIC DNA]</scope>
    <source>
        <strain evidence="2">MRouAeg1</strain>
        <tissue evidence="2">Muscle</tissue>
    </source>
</reference>
<evidence type="ECO:0000256" key="1">
    <source>
        <dbReference type="SAM" id="MobiDB-lite"/>
    </source>
</evidence>
<evidence type="ECO:0000313" key="3">
    <source>
        <dbReference type="Proteomes" id="UP000593571"/>
    </source>
</evidence>
<sequence length="57" mass="5819">MTTALPSTKPISGQDQNSRTSLSALSTLCRSSLLKPAPPTSRTTASHPGVAIVAALK</sequence>
<organism evidence="2 3">
    <name type="scientific">Rousettus aegyptiacus</name>
    <name type="common">Egyptian fruit bat</name>
    <name type="synonym">Pteropus aegyptiacus</name>
    <dbReference type="NCBI Taxonomy" id="9407"/>
    <lineage>
        <taxon>Eukaryota</taxon>
        <taxon>Metazoa</taxon>
        <taxon>Chordata</taxon>
        <taxon>Craniata</taxon>
        <taxon>Vertebrata</taxon>
        <taxon>Euteleostomi</taxon>
        <taxon>Mammalia</taxon>
        <taxon>Eutheria</taxon>
        <taxon>Laurasiatheria</taxon>
        <taxon>Chiroptera</taxon>
        <taxon>Yinpterochiroptera</taxon>
        <taxon>Pteropodoidea</taxon>
        <taxon>Pteropodidae</taxon>
        <taxon>Rousettinae</taxon>
        <taxon>Rousettus</taxon>
    </lineage>
</organism>
<feature type="region of interest" description="Disordered" evidence="1">
    <location>
        <begin position="1"/>
        <end position="22"/>
    </location>
</feature>
<name>A0A7J8HN83_ROUAE</name>
<dbReference type="EMBL" id="JACASE010000004">
    <property type="protein sequence ID" value="KAF6473385.1"/>
    <property type="molecule type" value="Genomic_DNA"/>
</dbReference>
<keyword evidence="3" id="KW-1185">Reference proteome</keyword>
<protein>
    <submittedName>
        <fullName evidence="2">Uncharacterized protein</fullName>
    </submittedName>
</protein>
<evidence type="ECO:0000313" key="2">
    <source>
        <dbReference type="EMBL" id="KAF6473385.1"/>
    </source>
</evidence>
<gene>
    <name evidence="2" type="ORF">HJG63_001867</name>
</gene>
<dbReference type="AlphaFoldDB" id="A0A7J8HN83"/>
<dbReference type="Proteomes" id="UP000593571">
    <property type="component" value="Unassembled WGS sequence"/>
</dbReference>
<proteinExistence type="predicted"/>
<comment type="caution">
    <text evidence="2">The sequence shown here is derived from an EMBL/GenBank/DDBJ whole genome shotgun (WGS) entry which is preliminary data.</text>
</comment>
<accession>A0A7J8HN83</accession>